<evidence type="ECO:0000259" key="2">
    <source>
        <dbReference type="PROSITE" id="PS50106"/>
    </source>
</evidence>
<organism evidence="3 4">
    <name type="scientific">Pristionchus fissidentatus</name>
    <dbReference type="NCBI Taxonomy" id="1538716"/>
    <lineage>
        <taxon>Eukaryota</taxon>
        <taxon>Metazoa</taxon>
        <taxon>Ecdysozoa</taxon>
        <taxon>Nematoda</taxon>
        <taxon>Chromadorea</taxon>
        <taxon>Rhabditida</taxon>
        <taxon>Rhabditina</taxon>
        <taxon>Diplogasteromorpha</taxon>
        <taxon>Diplogasteroidea</taxon>
        <taxon>Neodiplogasteridae</taxon>
        <taxon>Pristionchus</taxon>
    </lineage>
</organism>
<dbReference type="SUPFAM" id="SSF50156">
    <property type="entry name" value="PDZ domain-like"/>
    <property type="match status" value="1"/>
</dbReference>
<feature type="compositionally biased region" description="Polar residues" evidence="1">
    <location>
        <begin position="170"/>
        <end position="180"/>
    </location>
</feature>
<reference evidence="3" key="1">
    <citation type="submission" date="2023-10" db="EMBL/GenBank/DDBJ databases">
        <title>Genome assembly of Pristionchus species.</title>
        <authorList>
            <person name="Yoshida K."/>
            <person name="Sommer R.J."/>
        </authorList>
    </citation>
    <scope>NUCLEOTIDE SEQUENCE</scope>
    <source>
        <strain evidence="3">RS5133</strain>
    </source>
</reference>
<feature type="compositionally biased region" description="Low complexity" evidence="1">
    <location>
        <begin position="207"/>
        <end position="230"/>
    </location>
</feature>
<dbReference type="EMBL" id="BTSY01000002">
    <property type="protein sequence ID" value="GMT16806.1"/>
    <property type="molecule type" value="Genomic_DNA"/>
</dbReference>
<comment type="caution">
    <text evidence="3">The sequence shown here is derived from an EMBL/GenBank/DDBJ whole genome shotgun (WGS) entry which is preliminary data.</text>
</comment>
<proteinExistence type="predicted"/>
<feature type="region of interest" description="Disordered" evidence="1">
    <location>
        <begin position="204"/>
        <end position="236"/>
    </location>
</feature>
<dbReference type="PROSITE" id="PS50106">
    <property type="entry name" value="PDZ"/>
    <property type="match status" value="1"/>
</dbReference>
<evidence type="ECO:0000313" key="3">
    <source>
        <dbReference type="EMBL" id="GMT16806.1"/>
    </source>
</evidence>
<feature type="domain" description="PDZ" evidence="2">
    <location>
        <begin position="7"/>
        <end position="84"/>
    </location>
</feature>
<dbReference type="InterPro" id="IPR036034">
    <property type="entry name" value="PDZ_sf"/>
</dbReference>
<gene>
    <name evidence="3" type="ORF">PFISCL1PPCAC_8103</name>
</gene>
<dbReference type="Proteomes" id="UP001432322">
    <property type="component" value="Unassembled WGS sequence"/>
</dbReference>
<dbReference type="Gene3D" id="2.30.42.10">
    <property type="match status" value="1"/>
</dbReference>
<feature type="compositionally biased region" description="Polar residues" evidence="1">
    <location>
        <begin position="121"/>
        <end position="147"/>
    </location>
</feature>
<protein>
    <recommendedName>
        <fullName evidence="2">PDZ domain-containing protein</fullName>
    </recommendedName>
</protein>
<dbReference type="InterPro" id="IPR001478">
    <property type="entry name" value="PDZ"/>
</dbReference>
<evidence type="ECO:0000313" key="4">
    <source>
        <dbReference type="Proteomes" id="UP001432322"/>
    </source>
</evidence>
<feature type="non-terminal residue" evidence="3">
    <location>
        <position position="236"/>
    </location>
</feature>
<dbReference type="AlphaFoldDB" id="A0AAV5VDJ4"/>
<evidence type="ECO:0000256" key="1">
    <source>
        <dbReference type="SAM" id="MobiDB-lite"/>
    </source>
</evidence>
<sequence length="236" mass="25115">MTTERVVVRMSRSDPSIPWALTFSNRGGDVIVSSVSPDGLSSKAGVLSNDTVVEVCGRRVNRDEAQRVMAESRLDVDMVLSRVVTSHTCLPWNLTEKGNEVSVDYIDSKFRNAFSQDHGRSQITSASSNSSWNNPTFPQGNQNYSTKNESSNYAYSNTTSTNPASGGAFSPSNTSSRAPFTTTSIPITTTHTYTTGAPNAGYGGANYGSHTTSHTTTTNNNYNSPPANYGTGAGAG</sequence>
<name>A0AAV5VDJ4_9BILA</name>
<feature type="compositionally biased region" description="Low complexity" evidence="1">
    <location>
        <begin position="148"/>
        <end position="162"/>
    </location>
</feature>
<keyword evidence="4" id="KW-1185">Reference proteome</keyword>
<accession>A0AAV5VDJ4</accession>
<feature type="region of interest" description="Disordered" evidence="1">
    <location>
        <begin position="116"/>
        <end position="182"/>
    </location>
</feature>